<evidence type="ECO:0000313" key="5">
    <source>
        <dbReference type="Proteomes" id="UP001157439"/>
    </source>
</evidence>
<feature type="binding site" evidence="3">
    <location>
        <position position="296"/>
    </location>
    <ligand>
        <name>Mg(2+)</name>
        <dbReference type="ChEBI" id="CHEBI:18420"/>
        <label>1</label>
    </ligand>
</feature>
<dbReference type="PANTHER" id="PTHR16222">
    <property type="entry name" value="ADP-RIBOSYLGLYCOHYDROLASE"/>
    <property type="match status" value="1"/>
</dbReference>
<feature type="binding site" evidence="3">
    <location>
        <position position="59"/>
    </location>
    <ligand>
        <name>Mg(2+)</name>
        <dbReference type="ChEBI" id="CHEBI:18420"/>
        <label>1</label>
    </ligand>
</feature>
<sequence>MDLPTNLRFQACLLGGAIGDAFGAAVEFMSRDQILAQYGQDGVTDFIKAYGKIGAITDDTQMTLFTAEGLLRAWVRGKNKGITTEVGCVGHAYLRWLYTQGYQSPYRDDYYTPNGVLWNTSELHSQRAPGNTCLQALQDMKTYETFAVNNSKGCGGVMRVAPVGLYSHVLKRRPEKCFELASDVAHLTHGHPTGYLASGAFAVIIQALLENQSLEQACQLALFLLAGYPEHQETTAAINLALTLSKTNIPPHQAIITLGEGWIAEEALAIGIYCALVADNFKDLMSISVSHSGDSDSTGSIAGNLWGAQYGLVDCPSEWLEQLELKSLIETIATDLAEFSEWNIGMYSKDQELDERIWETYPGH</sequence>
<feature type="binding site" evidence="3">
    <location>
        <position position="57"/>
    </location>
    <ligand>
        <name>Mg(2+)</name>
        <dbReference type="ChEBI" id="CHEBI:18420"/>
        <label>1</label>
    </ligand>
</feature>
<dbReference type="AlphaFoldDB" id="A0AA37TSY7"/>
<dbReference type="EMBL" id="BSPO01000014">
    <property type="protein sequence ID" value="GLS84945.1"/>
    <property type="molecule type" value="Genomic_DNA"/>
</dbReference>
<dbReference type="InterPro" id="IPR050792">
    <property type="entry name" value="ADP-ribosylglycohydrolase"/>
</dbReference>
<dbReference type="InterPro" id="IPR005502">
    <property type="entry name" value="Ribosyl_crysJ1"/>
</dbReference>
<dbReference type="Pfam" id="PF03747">
    <property type="entry name" value="ADP_ribosyl_GH"/>
    <property type="match status" value="1"/>
</dbReference>
<evidence type="ECO:0000256" key="1">
    <source>
        <dbReference type="ARBA" id="ARBA00010702"/>
    </source>
</evidence>
<dbReference type="InterPro" id="IPR036705">
    <property type="entry name" value="Ribosyl_crysJ1_sf"/>
</dbReference>
<gene>
    <name evidence="4" type="ORF">GCM10007894_29220</name>
</gene>
<comment type="similarity">
    <text evidence="1">Belongs to the ADP-ribosylglycohydrolase family.</text>
</comment>
<name>A0AA37TSY7_9GAMM</name>
<protein>
    <submittedName>
        <fullName evidence="4">ADP-ribosylglycohydrolase</fullName>
    </submittedName>
</protein>
<dbReference type="Gene3D" id="1.10.4080.10">
    <property type="entry name" value="ADP-ribosylation/Crystallin J1"/>
    <property type="match status" value="1"/>
</dbReference>
<keyword evidence="3" id="KW-0460">Magnesium</keyword>
<reference evidence="4 5" key="1">
    <citation type="journal article" date="2014" name="Int. J. Syst. Evol. Microbiol.">
        <title>Complete genome sequence of Corynebacterium casei LMG S-19264T (=DSM 44701T), isolated from a smear-ripened cheese.</title>
        <authorList>
            <consortium name="US DOE Joint Genome Institute (JGI-PGF)"/>
            <person name="Walter F."/>
            <person name="Albersmeier A."/>
            <person name="Kalinowski J."/>
            <person name="Ruckert C."/>
        </authorList>
    </citation>
    <scope>NUCLEOTIDE SEQUENCE [LARGE SCALE GENOMIC DNA]</scope>
    <source>
        <strain evidence="4 5">NBRC 112785</strain>
    </source>
</reference>
<keyword evidence="3" id="KW-0479">Metal-binding</keyword>
<organism evidence="4 5">
    <name type="scientific">Paraferrimonas haliotis</name>
    <dbReference type="NCBI Taxonomy" id="2013866"/>
    <lineage>
        <taxon>Bacteria</taxon>
        <taxon>Pseudomonadati</taxon>
        <taxon>Pseudomonadota</taxon>
        <taxon>Gammaproteobacteria</taxon>
        <taxon>Alteromonadales</taxon>
        <taxon>Ferrimonadaceae</taxon>
        <taxon>Paraferrimonas</taxon>
    </lineage>
</organism>
<keyword evidence="2" id="KW-0378">Hydrolase</keyword>
<dbReference type="Proteomes" id="UP001157439">
    <property type="component" value="Unassembled WGS sequence"/>
</dbReference>
<keyword evidence="5" id="KW-1185">Reference proteome</keyword>
<proteinExistence type="inferred from homology"/>
<evidence type="ECO:0000256" key="3">
    <source>
        <dbReference type="PIRSR" id="PIRSR605502-1"/>
    </source>
</evidence>
<feature type="binding site" evidence="3">
    <location>
        <position position="294"/>
    </location>
    <ligand>
        <name>Mg(2+)</name>
        <dbReference type="ChEBI" id="CHEBI:18420"/>
        <label>1</label>
    </ligand>
</feature>
<dbReference type="PANTHER" id="PTHR16222:SF24">
    <property type="entry name" value="ADP-RIBOSYLHYDROLASE ARH3"/>
    <property type="match status" value="1"/>
</dbReference>
<dbReference type="RefSeq" id="WP_095499391.1">
    <property type="nucleotide sequence ID" value="NZ_BSPO01000014.1"/>
</dbReference>
<comment type="cofactor">
    <cofactor evidence="3">
        <name>Mg(2+)</name>
        <dbReference type="ChEBI" id="CHEBI:18420"/>
    </cofactor>
    <text evidence="3">Binds 2 magnesium ions per subunit.</text>
</comment>
<dbReference type="SUPFAM" id="SSF101478">
    <property type="entry name" value="ADP-ribosylglycohydrolase"/>
    <property type="match status" value="1"/>
</dbReference>
<accession>A0AA37TSY7</accession>
<comment type="caution">
    <text evidence="4">The sequence shown here is derived from an EMBL/GenBank/DDBJ whole genome shotgun (WGS) entry which is preliminary data.</text>
</comment>
<feature type="binding site" evidence="3">
    <location>
        <position position="297"/>
    </location>
    <ligand>
        <name>Mg(2+)</name>
        <dbReference type="ChEBI" id="CHEBI:18420"/>
        <label>1</label>
    </ligand>
</feature>
<feature type="binding site" evidence="3">
    <location>
        <position position="58"/>
    </location>
    <ligand>
        <name>Mg(2+)</name>
        <dbReference type="ChEBI" id="CHEBI:18420"/>
        <label>1</label>
    </ligand>
</feature>
<dbReference type="GO" id="GO:0046872">
    <property type="term" value="F:metal ion binding"/>
    <property type="evidence" value="ECO:0007669"/>
    <property type="project" value="UniProtKB-KW"/>
</dbReference>
<evidence type="ECO:0000256" key="2">
    <source>
        <dbReference type="ARBA" id="ARBA00022801"/>
    </source>
</evidence>
<dbReference type="GO" id="GO:0016787">
    <property type="term" value="F:hydrolase activity"/>
    <property type="evidence" value="ECO:0007669"/>
    <property type="project" value="UniProtKB-KW"/>
</dbReference>
<evidence type="ECO:0000313" key="4">
    <source>
        <dbReference type="EMBL" id="GLS84945.1"/>
    </source>
</evidence>